<evidence type="ECO:0000256" key="1">
    <source>
        <dbReference type="ARBA" id="ARBA00009375"/>
    </source>
</evidence>
<dbReference type="InterPro" id="IPR001406">
    <property type="entry name" value="PsdUridine_synth_TruA"/>
</dbReference>
<gene>
    <name evidence="5" type="ORF">ASZ90_004312</name>
</gene>
<evidence type="ECO:0000256" key="2">
    <source>
        <dbReference type="ARBA" id="ARBA00022694"/>
    </source>
</evidence>
<evidence type="ECO:0000259" key="4">
    <source>
        <dbReference type="Pfam" id="PF01416"/>
    </source>
</evidence>
<dbReference type="GO" id="GO:0003723">
    <property type="term" value="F:RNA binding"/>
    <property type="evidence" value="ECO:0007669"/>
    <property type="project" value="InterPro"/>
</dbReference>
<comment type="similarity">
    <text evidence="1">Belongs to the tRNA pseudouridine synthase TruA family.</text>
</comment>
<name>A0A0W8FY58_9ZZZZ</name>
<dbReference type="InterPro" id="IPR020094">
    <property type="entry name" value="TruA/RsuA/RluB/E/F_N"/>
</dbReference>
<protein>
    <submittedName>
        <fullName evidence="5">Trna pseudouridine synthase a</fullName>
        <ecNumber evidence="5">4.2.1.70</ecNumber>
    </submittedName>
</protein>
<dbReference type="GO" id="GO:0031119">
    <property type="term" value="P:tRNA pseudouridine synthesis"/>
    <property type="evidence" value="ECO:0007669"/>
    <property type="project" value="TreeGrafter"/>
</dbReference>
<reference evidence="5" key="1">
    <citation type="journal article" date="2015" name="Proc. Natl. Acad. Sci. U.S.A.">
        <title>Networks of energetic and metabolic interactions define dynamics in microbial communities.</title>
        <authorList>
            <person name="Embree M."/>
            <person name="Liu J.K."/>
            <person name="Al-Bassam M.M."/>
            <person name="Zengler K."/>
        </authorList>
    </citation>
    <scope>NUCLEOTIDE SEQUENCE</scope>
</reference>
<feature type="domain" description="Pseudouridine synthase I TruA alpha/beta" evidence="4">
    <location>
        <begin position="146"/>
        <end position="244"/>
    </location>
</feature>
<dbReference type="Gene3D" id="3.30.70.660">
    <property type="entry name" value="Pseudouridine synthase I, catalytic domain, C-terminal subdomain"/>
    <property type="match status" value="1"/>
</dbReference>
<dbReference type="Pfam" id="PF01416">
    <property type="entry name" value="PseudoU_synth_1"/>
    <property type="match status" value="2"/>
</dbReference>
<dbReference type="PIRSF" id="PIRSF001430">
    <property type="entry name" value="tRNA_psdUrid_synth"/>
    <property type="match status" value="1"/>
</dbReference>
<dbReference type="EC" id="4.2.1.70" evidence="5"/>
<dbReference type="InterPro" id="IPR020103">
    <property type="entry name" value="PsdUridine_synth_cat_dom_sf"/>
</dbReference>
<keyword evidence="2" id="KW-0819">tRNA processing</keyword>
<dbReference type="EMBL" id="LNQE01000588">
    <property type="protein sequence ID" value="KUG25851.1"/>
    <property type="molecule type" value="Genomic_DNA"/>
</dbReference>
<keyword evidence="5" id="KW-0456">Lyase</keyword>
<evidence type="ECO:0000313" key="5">
    <source>
        <dbReference type="EMBL" id="KUG25851.1"/>
    </source>
</evidence>
<comment type="caution">
    <text evidence="5">The sequence shown here is derived from an EMBL/GenBank/DDBJ whole genome shotgun (WGS) entry which is preliminary data.</text>
</comment>
<feature type="domain" description="Pseudouridine synthase I TruA alpha/beta" evidence="4">
    <location>
        <begin position="8"/>
        <end position="103"/>
    </location>
</feature>
<keyword evidence="3" id="KW-0413">Isomerase</keyword>
<proteinExistence type="inferred from homology"/>
<dbReference type="PANTHER" id="PTHR11142:SF0">
    <property type="entry name" value="TRNA PSEUDOURIDINE SYNTHASE-LIKE 1"/>
    <property type="match status" value="1"/>
</dbReference>
<dbReference type="SUPFAM" id="SSF55120">
    <property type="entry name" value="Pseudouridine synthase"/>
    <property type="match status" value="1"/>
</dbReference>
<accession>A0A0W8FY58</accession>
<dbReference type="HAMAP" id="MF_00171">
    <property type="entry name" value="TruA"/>
    <property type="match status" value="1"/>
</dbReference>
<organism evidence="5">
    <name type="scientific">hydrocarbon metagenome</name>
    <dbReference type="NCBI Taxonomy" id="938273"/>
    <lineage>
        <taxon>unclassified sequences</taxon>
        <taxon>metagenomes</taxon>
        <taxon>ecological metagenomes</taxon>
    </lineage>
</organism>
<dbReference type="PANTHER" id="PTHR11142">
    <property type="entry name" value="PSEUDOURIDYLATE SYNTHASE"/>
    <property type="match status" value="1"/>
</dbReference>
<dbReference type="Gene3D" id="3.30.70.580">
    <property type="entry name" value="Pseudouridine synthase I, catalytic domain, N-terminal subdomain"/>
    <property type="match status" value="1"/>
</dbReference>
<dbReference type="AlphaFoldDB" id="A0A0W8FY58"/>
<dbReference type="CDD" id="cd02570">
    <property type="entry name" value="PseudoU_synth_EcTruA"/>
    <property type="match status" value="1"/>
</dbReference>
<dbReference type="NCBIfam" id="TIGR00071">
    <property type="entry name" value="hisT_truA"/>
    <property type="match status" value="1"/>
</dbReference>
<evidence type="ECO:0000256" key="3">
    <source>
        <dbReference type="ARBA" id="ARBA00023235"/>
    </source>
</evidence>
<dbReference type="InterPro" id="IPR020095">
    <property type="entry name" value="PsdUridine_synth_TruA_C"/>
</dbReference>
<sequence length="244" mass="28495">MNNYKLTIQYDGTNYSGWQIQENADTVQQKIRDGINILLKDQVNLIGSGRTDTGVHALGQVANFQSEQEIDLYKFTYSLNSILPHDIAISQIEKVNPEFHSRFSAKTRSYIYLLVHKKTPFYKRYSMDYPELSLRQIVYLNNLSKFFIGENDFTSFSRKNEEINNKNCKITNIHWRKTGFFIILYVEADRFLHGMVRTIVGTLLHAQRNNLGENYIKEILENKDRESAAQAVLAKGLFLYKVRY</sequence>
<dbReference type="InterPro" id="IPR020097">
    <property type="entry name" value="PsdUridine_synth_TruA_a/b_dom"/>
</dbReference>
<dbReference type="GO" id="GO:0009982">
    <property type="term" value="F:pseudouridine synthase activity"/>
    <property type="evidence" value="ECO:0007669"/>
    <property type="project" value="InterPro"/>
</dbReference>
<dbReference type="GO" id="GO:0004730">
    <property type="term" value="F:pseudouridylate synthase activity"/>
    <property type="evidence" value="ECO:0007669"/>
    <property type="project" value="UniProtKB-EC"/>
</dbReference>
<dbReference type="FunFam" id="3.30.70.580:FF:000001">
    <property type="entry name" value="tRNA pseudouridine synthase A"/>
    <property type="match status" value="1"/>
</dbReference>